<evidence type="ECO:0000256" key="1">
    <source>
        <dbReference type="SAM" id="Phobius"/>
    </source>
</evidence>
<name>A0A7C9DH16_OPUST</name>
<accession>A0A7C9DH16</accession>
<dbReference type="AlphaFoldDB" id="A0A7C9DH16"/>
<keyword evidence="1" id="KW-0472">Membrane</keyword>
<reference evidence="2" key="2">
    <citation type="submission" date="2020-07" db="EMBL/GenBank/DDBJ databases">
        <authorList>
            <person name="Vera ALvarez R."/>
            <person name="Arias-Moreno D.M."/>
            <person name="Jimenez-Jacinto V."/>
            <person name="Jimenez-Bremont J.F."/>
            <person name="Swaminathan K."/>
            <person name="Moose S.P."/>
            <person name="Guerrero-Gonzalez M.L."/>
            <person name="Marino-Ramirez L."/>
            <person name="Landsman D."/>
            <person name="Rodriguez-Kessler M."/>
            <person name="Delgado-Sanchez P."/>
        </authorList>
    </citation>
    <scope>NUCLEOTIDE SEQUENCE</scope>
    <source>
        <tissue evidence="2">Cladode</tissue>
    </source>
</reference>
<keyword evidence="1" id="KW-0812">Transmembrane</keyword>
<dbReference type="EMBL" id="GISG01114068">
    <property type="protein sequence ID" value="MBA4639483.1"/>
    <property type="molecule type" value="Transcribed_RNA"/>
</dbReference>
<keyword evidence="1" id="KW-1133">Transmembrane helix</keyword>
<protein>
    <submittedName>
        <fullName evidence="2">Uncharacterized protein</fullName>
    </submittedName>
</protein>
<feature type="transmembrane region" description="Helical" evidence="1">
    <location>
        <begin position="62"/>
        <end position="78"/>
    </location>
</feature>
<organism evidence="2">
    <name type="scientific">Opuntia streptacantha</name>
    <name type="common">Prickly pear cactus</name>
    <name type="synonym">Opuntia cardona</name>
    <dbReference type="NCBI Taxonomy" id="393608"/>
    <lineage>
        <taxon>Eukaryota</taxon>
        <taxon>Viridiplantae</taxon>
        <taxon>Streptophyta</taxon>
        <taxon>Embryophyta</taxon>
        <taxon>Tracheophyta</taxon>
        <taxon>Spermatophyta</taxon>
        <taxon>Magnoliopsida</taxon>
        <taxon>eudicotyledons</taxon>
        <taxon>Gunneridae</taxon>
        <taxon>Pentapetalae</taxon>
        <taxon>Caryophyllales</taxon>
        <taxon>Cactineae</taxon>
        <taxon>Cactaceae</taxon>
        <taxon>Opuntioideae</taxon>
        <taxon>Opuntia</taxon>
    </lineage>
</organism>
<evidence type="ECO:0000313" key="2">
    <source>
        <dbReference type="EMBL" id="MBA4639485.1"/>
    </source>
</evidence>
<dbReference type="EMBL" id="GISG01114070">
    <property type="protein sequence ID" value="MBA4639485.1"/>
    <property type="molecule type" value="Transcribed_RNA"/>
</dbReference>
<feature type="transmembrane region" description="Helical" evidence="1">
    <location>
        <begin position="30"/>
        <end position="50"/>
    </location>
</feature>
<reference evidence="2" key="1">
    <citation type="journal article" date="2013" name="J. Plant Res.">
        <title>Effect of fungi and light on seed germination of three Opuntia species from semiarid lands of central Mexico.</title>
        <authorList>
            <person name="Delgado-Sanchez P."/>
            <person name="Jimenez-Bremont J.F."/>
            <person name="Guerrero-Gonzalez Mde L."/>
            <person name="Flores J."/>
        </authorList>
    </citation>
    <scope>NUCLEOTIDE SEQUENCE</scope>
    <source>
        <tissue evidence="2">Cladode</tissue>
    </source>
</reference>
<dbReference type="EMBL" id="GISG01114069">
    <property type="protein sequence ID" value="MBA4639484.1"/>
    <property type="molecule type" value="Transcribed_RNA"/>
</dbReference>
<sequence>MVLRAKGRCLQYLASQNTHRQQIYSHFKDILSVTVFFDILLVSFICLLELVDKDRYAVDQRGWISLFSGILLSLLSVLKDTELPEEMKNSSRMSFHSLGKTRRSMAYSSKPAKAGDNC</sequence>
<proteinExistence type="predicted"/>